<proteinExistence type="predicted"/>
<keyword evidence="2" id="KW-1185">Reference proteome</keyword>
<name>A0ABQ0E9E4_9BACT</name>
<reference evidence="1 2" key="1">
    <citation type="journal article" date="2025" name="Int. J. Syst. Evol. Microbiol.">
        <title>Desulfovibrio falkowii sp. nov., Porphyromonas miyakawae sp. nov., Mediterraneibacter flintii sp. nov. and Owariibacterium komagatae gen. nov., sp. nov., isolated from human faeces.</title>
        <authorList>
            <person name="Hamaguchi T."/>
            <person name="Ohara M."/>
            <person name="Hisatomi A."/>
            <person name="Sekiguchi K."/>
            <person name="Takeda J.I."/>
            <person name="Ueyama J."/>
            <person name="Ito M."/>
            <person name="Nishiwaki H."/>
            <person name="Ogi T."/>
            <person name="Hirayama M."/>
            <person name="Ohkuma M."/>
            <person name="Sakamoto M."/>
            <person name="Ohno K."/>
        </authorList>
    </citation>
    <scope>NUCLEOTIDE SEQUENCE [LARGE SCALE GENOMIC DNA]</scope>
    <source>
        <strain evidence="1 2">13CB8C</strain>
    </source>
</reference>
<dbReference type="EMBL" id="BAAFSG010000001">
    <property type="protein sequence ID" value="GAB1254182.1"/>
    <property type="molecule type" value="Genomic_DNA"/>
</dbReference>
<gene>
    <name evidence="1" type="ORF">Defa_16690</name>
</gene>
<sequence>MPSLALYGFMVACQPPGSHLADACQPSGGMLQWIDVTPQKPWARRDNRIYRGWPGWACRIAY</sequence>
<organism evidence="1 2">
    <name type="scientific">Desulfovibrio falkowii</name>
    <dbReference type="NCBI Taxonomy" id="3136602"/>
    <lineage>
        <taxon>Bacteria</taxon>
        <taxon>Pseudomonadati</taxon>
        <taxon>Thermodesulfobacteriota</taxon>
        <taxon>Desulfovibrionia</taxon>
        <taxon>Desulfovibrionales</taxon>
        <taxon>Desulfovibrionaceae</taxon>
        <taxon>Desulfovibrio</taxon>
    </lineage>
</organism>
<evidence type="ECO:0000313" key="2">
    <source>
        <dbReference type="Proteomes" id="UP001628192"/>
    </source>
</evidence>
<evidence type="ECO:0000313" key="1">
    <source>
        <dbReference type="EMBL" id="GAB1254182.1"/>
    </source>
</evidence>
<dbReference type="Proteomes" id="UP001628192">
    <property type="component" value="Unassembled WGS sequence"/>
</dbReference>
<comment type="caution">
    <text evidence="1">The sequence shown here is derived from an EMBL/GenBank/DDBJ whole genome shotgun (WGS) entry which is preliminary data.</text>
</comment>
<accession>A0ABQ0E9E4</accession>
<protein>
    <submittedName>
        <fullName evidence="1">Uncharacterized protein</fullName>
    </submittedName>
</protein>